<gene>
    <name evidence="1" type="ORF">GCM10017586_14270</name>
</gene>
<comment type="caution">
    <text evidence="1">The sequence shown here is derived from an EMBL/GenBank/DDBJ whole genome shotgun (WGS) entry which is preliminary data.</text>
</comment>
<dbReference type="Proteomes" id="UP001142317">
    <property type="component" value="Unassembled WGS sequence"/>
</dbReference>
<dbReference type="RefSeq" id="WP_210007500.1">
    <property type="nucleotide sequence ID" value="NZ_BSEO01000005.1"/>
</dbReference>
<keyword evidence="2" id="KW-1185">Reference proteome</keyword>
<evidence type="ECO:0000313" key="1">
    <source>
        <dbReference type="EMBL" id="GLJ79745.1"/>
    </source>
</evidence>
<reference evidence="1" key="2">
    <citation type="submission" date="2023-01" db="EMBL/GenBank/DDBJ databases">
        <authorList>
            <person name="Sun Q."/>
            <person name="Evtushenko L."/>
        </authorList>
    </citation>
    <scope>NUCLEOTIDE SEQUENCE</scope>
    <source>
        <strain evidence="1">VKM Ac-1447</strain>
    </source>
</reference>
<reference evidence="1" key="1">
    <citation type="journal article" date="2014" name="Int. J. Syst. Evol. Microbiol.">
        <title>Complete genome sequence of Corynebacterium casei LMG S-19264T (=DSM 44701T), isolated from a smear-ripened cheese.</title>
        <authorList>
            <consortium name="US DOE Joint Genome Institute (JGI-PGF)"/>
            <person name="Walter F."/>
            <person name="Albersmeier A."/>
            <person name="Kalinowski J."/>
            <person name="Ruckert C."/>
        </authorList>
    </citation>
    <scope>NUCLEOTIDE SEQUENCE</scope>
    <source>
        <strain evidence="1">VKM Ac-1447</strain>
    </source>
</reference>
<dbReference type="EMBL" id="BSEO01000005">
    <property type="protein sequence ID" value="GLJ79745.1"/>
    <property type="molecule type" value="Genomic_DNA"/>
</dbReference>
<accession>A0A9W6HFN0</accession>
<dbReference type="AlphaFoldDB" id="A0A9W6HFN0"/>
<protein>
    <submittedName>
        <fullName evidence="1">Uncharacterized protein</fullName>
    </submittedName>
</protein>
<sequence>MTSRARAAVLDGYSIEASASQHPATLARVHAIIVSLLTEHGAMTHDELIDAYGKRAATTESVPFATDQSIRTRTAELVHRGLVRAGAEPGRSKHGRRSTRWVIA</sequence>
<proteinExistence type="predicted"/>
<organism evidence="1 2">
    <name type="scientific">Microbacterium imperiale</name>
    <dbReference type="NCBI Taxonomy" id="33884"/>
    <lineage>
        <taxon>Bacteria</taxon>
        <taxon>Bacillati</taxon>
        <taxon>Actinomycetota</taxon>
        <taxon>Actinomycetes</taxon>
        <taxon>Micrococcales</taxon>
        <taxon>Microbacteriaceae</taxon>
        <taxon>Microbacterium</taxon>
    </lineage>
</organism>
<name>A0A9W6HFN0_9MICO</name>
<evidence type="ECO:0000313" key="2">
    <source>
        <dbReference type="Proteomes" id="UP001142317"/>
    </source>
</evidence>